<proteinExistence type="predicted"/>
<dbReference type="InterPro" id="IPR036237">
    <property type="entry name" value="Xyl_isomerase-like_sf"/>
</dbReference>
<dbReference type="PANTHER" id="PTHR12110:SF41">
    <property type="entry name" value="INOSOSE DEHYDRATASE"/>
    <property type="match status" value="1"/>
</dbReference>
<dbReference type="KEGG" id="cart:PA27867_3983"/>
<keyword evidence="4" id="KW-1185">Reference proteome</keyword>
<dbReference type="OrthoDB" id="3565037at2"/>
<feature type="domain" description="Xylose isomerase-like TIM barrel" evidence="2">
    <location>
        <begin position="21"/>
        <end position="255"/>
    </location>
</feature>
<keyword evidence="3" id="KW-0614">Plasmid</keyword>
<dbReference type="InterPro" id="IPR050312">
    <property type="entry name" value="IolE/XylAMocC-like"/>
</dbReference>
<dbReference type="Proteomes" id="UP000092582">
    <property type="component" value="Plasmid pP27867_2"/>
</dbReference>
<dbReference type="EMBL" id="CP016284">
    <property type="protein sequence ID" value="ANP74889.1"/>
    <property type="molecule type" value="Genomic_DNA"/>
</dbReference>
<dbReference type="SUPFAM" id="SSF51658">
    <property type="entry name" value="Xylose isomerase-like"/>
    <property type="match status" value="1"/>
</dbReference>
<geneLocation type="plasmid" evidence="4">
    <name>pp27867_2</name>
</geneLocation>
<sequence>MLRYTAEILPYHDIEFEHAVRDLADIGFSEINLWSSASPLGHHVNPGDDPHEILRVLEKYRMRPCGLTVYGKNQQEILERVEFAKELGIDTVIFDCEANYTDFVSSFLPPIVEAGARNGVRIAVENHLTVPFSATFESGGNEDRRWDEGVDTLAQIKRLVRDIDDPYLGVCVAPPHLWVMQETLTEVISFLAERKRLYYYYVWDIDRDYRHGVDGLNFGPGEKQLPRPDGTLDHRVLLSALDRVGYTGPVSLKCHGTAGWSLERIGAELRASDAYVRACLPAD</sequence>
<dbReference type="GO" id="GO:0016853">
    <property type="term" value="F:isomerase activity"/>
    <property type="evidence" value="ECO:0007669"/>
    <property type="project" value="UniProtKB-KW"/>
</dbReference>
<gene>
    <name evidence="3" type="ORF">PA27867_3983</name>
</gene>
<evidence type="ECO:0000313" key="4">
    <source>
        <dbReference type="Proteomes" id="UP000092582"/>
    </source>
</evidence>
<evidence type="ECO:0000313" key="3">
    <source>
        <dbReference type="EMBL" id="ANP74889.1"/>
    </source>
</evidence>
<organism evidence="3 4">
    <name type="scientific">Cryobacterium arcticum</name>
    <dbReference type="NCBI Taxonomy" id="670052"/>
    <lineage>
        <taxon>Bacteria</taxon>
        <taxon>Bacillati</taxon>
        <taxon>Actinomycetota</taxon>
        <taxon>Actinomycetes</taxon>
        <taxon>Micrococcales</taxon>
        <taxon>Microbacteriaceae</taxon>
        <taxon>Cryobacterium</taxon>
    </lineage>
</organism>
<dbReference type="AlphaFoldDB" id="A0A1B1BQI8"/>
<evidence type="ECO:0000259" key="2">
    <source>
        <dbReference type="Pfam" id="PF01261"/>
    </source>
</evidence>
<reference evidence="3 4" key="1">
    <citation type="submission" date="2016-06" db="EMBL/GenBank/DDBJ databases">
        <title>Genome sequencing of Cryobacterium arcticum PAMC 27867.</title>
        <authorList>
            <person name="Lee J."/>
            <person name="Kim O.-S."/>
        </authorList>
    </citation>
    <scope>NUCLEOTIDE SEQUENCE [LARGE SCALE GENOMIC DNA]</scope>
    <source>
        <strain evidence="3 4">PAMC 27867</strain>
        <plasmid evidence="4">pp27867_2</plasmid>
    </source>
</reference>
<keyword evidence="1" id="KW-0119">Carbohydrate metabolism</keyword>
<dbReference type="PATRIC" id="fig|670052.7.peg.4093"/>
<evidence type="ECO:0000256" key="1">
    <source>
        <dbReference type="ARBA" id="ARBA00023277"/>
    </source>
</evidence>
<dbReference type="Pfam" id="PF01261">
    <property type="entry name" value="AP_endonuc_2"/>
    <property type="match status" value="1"/>
</dbReference>
<protein>
    <submittedName>
        <fullName evidence="3">Sugar phosphate isomerase</fullName>
    </submittedName>
</protein>
<keyword evidence="3" id="KW-0413">Isomerase</keyword>
<dbReference type="PANTHER" id="PTHR12110">
    <property type="entry name" value="HYDROXYPYRUVATE ISOMERASE"/>
    <property type="match status" value="1"/>
</dbReference>
<dbReference type="InterPro" id="IPR013022">
    <property type="entry name" value="Xyl_isomerase-like_TIM-brl"/>
</dbReference>
<accession>A0A1B1BQI8</accession>
<name>A0A1B1BQI8_9MICO</name>
<dbReference type="Gene3D" id="3.20.20.150">
    <property type="entry name" value="Divalent-metal-dependent TIM barrel enzymes"/>
    <property type="match status" value="1"/>
</dbReference>